<dbReference type="SUPFAM" id="SSF53383">
    <property type="entry name" value="PLP-dependent transferases"/>
    <property type="match status" value="1"/>
</dbReference>
<dbReference type="Proteomes" id="UP000255239">
    <property type="component" value="Unassembled WGS sequence"/>
</dbReference>
<reference evidence="2 3" key="1">
    <citation type="submission" date="2018-06" db="EMBL/GenBank/DDBJ databases">
        <authorList>
            <consortium name="Pathogen Informatics"/>
            <person name="Doyle S."/>
        </authorList>
    </citation>
    <scope>NUCLEOTIDE SEQUENCE [LARGE SCALE GENOMIC DNA]</scope>
    <source>
        <strain evidence="2 3">NCTC11679</strain>
    </source>
</reference>
<dbReference type="EMBL" id="UGMG01000001">
    <property type="protein sequence ID" value="STV68166.1"/>
    <property type="molecule type" value="Genomic_DNA"/>
</dbReference>
<proteinExistence type="predicted"/>
<dbReference type="InterPro" id="IPR015421">
    <property type="entry name" value="PyrdxlP-dep_Trfase_major"/>
</dbReference>
<protein>
    <submittedName>
        <fullName evidence="2">GntR family transcriptional regulator</fullName>
    </submittedName>
</protein>
<dbReference type="InterPro" id="IPR015424">
    <property type="entry name" value="PyrdxlP-dep_Trfase"/>
</dbReference>
<dbReference type="Gene3D" id="3.40.640.10">
    <property type="entry name" value="Type I PLP-dependent aspartate aminotransferase-like (Major domain)"/>
    <property type="match status" value="1"/>
</dbReference>
<dbReference type="PANTHER" id="PTHR46577:SF1">
    <property type="entry name" value="HTH-TYPE TRANSCRIPTIONAL REGULATORY PROTEIN GABR"/>
    <property type="match status" value="1"/>
</dbReference>
<organism evidence="2 3">
    <name type="scientific">Klebsiella pneumoniae</name>
    <dbReference type="NCBI Taxonomy" id="573"/>
    <lineage>
        <taxon>Bacteria</taxon>
        <taxon>Pseudomonadati</taxon>
        <taxon>Pseudomonadota</taxon>
        <taxon>Gammaproteobacteria</taxon>
        <taxon>Enterobacterales</taxon>
        <taxon>Enterobacteriaceae</taxon>
        <taxon>Klebsiella/Raoultella group</taxon>
        <taxon>Klebsiella</taxon>
        <taxon>Klebsiella pneumoniae complex</taxon>
    </lineage>
</organism>
<feature type="domain" description="Aminotransferase class I/classII large" evidence="1">
    <location>
        <begin position="25"/>
        <end position="123"/>
    </location>
</feature>
<evidence type="ECO:0000313" key="2">
    <source>
        <dbReference type="EMBL" id="STV68166.1"/>
    </source>
</evidence>
<dbReference type="PANTHER" id="PTHR46577">
    <property type="entry name" value="HTH-TYPE TRANSCRIPTIONAL REGULATORY PROTEIN GABR"/>
    <property type="match status" value="1"/>
</dbReference>
<dbReference type="InterPro" id="IPR004839">
    <property type="entry name" value="Aminotransferase_I/II_large"/>
</dbReference>
<accession>A0A378CD43</accession>
<dbReference type="Pfam" id="PF00155">
    <property type="entry name" value="Aminotran_1_2"/>
    <property type="match status" value="1"/>
</dbReference>
<name>A0A378CD43_KLEPN</name>
<gene>
    <name evidence="2" type="primary">gabR_3</name>
    <name evidence="2" type="ORF">NCTC11679_04118</name>
</gene>
<dbReference type="CDD" id="cd00609">
    <property type="entry name" value="AAT_like"/>
    <property type="match status" value="1"/>
</dbReference>
<dbReference type="GO" id="GO:0030170">
    <property type="term" value="F:pyridoxal phosphate binding"/>
    <property type="evidence" value="ECO:0007669"/>
    <property type="project" value="InterPro"/>
</dbReference>
<dbReference type="InterPro" id="IPR051446">
    <property type="entry name" value="HTH_trans_reg/aminotransferase"/>
</dbReference>
<sequence>MDEEGIVLNERPCDYYYVTPGHQVPTGVTMSSARRRQLLEHAARHDAVIIEDDYDSESNFTLNPLPALKASDRSGRVVYVSSLSKALSPGLRLGFMVADPDLIDEARALRRLVYRHPPTNIQYQMAPLPCPGPL</sequence>
<dbReference type="AlphaFoldDB" id="A0A378CD43"/>
<evidence type="ECO:0000313" key="3">
    <source>
        <dbReference type="Proteomes" id="UP000255239"/>
    </source>
</evidence>
<evidence type="ECO:0000259" key="1">
    <source>
        <dbReference type="Pfam" id="PF00155"/>
    </source>
</evidence>